<dbReference type="Proteomes" id="UP000265618">
    <property type="component" value="Unassembled WGS sequence"/>
</dbReference>
<evidence type="ECO:0000259" key="5">
    <source>
        <dbReference type="PROSITE" id="PS50893"/>
    </source>
</evidence>
<dbReference type="OrthoDB" id="8093056at2759"/>
<dbReference type="Pfam" id="PF00005">
    <property type="entry name" value="ABC_tran"/>
    <property type="match status" value="2"/>
</dbReference>
<feature type="compositionally biased region" description="Low complexity" evidence="3">
    <location>
        <begin position="896"/>
        <end position="905"/>
    </location>
</feature>
<protein>
    <submittedName>
        <fullName evidence="6">ABC transporter A, ABCA</fullName>
    </submittedName>
</protein>
<evidence type="ECO:0000313" key="7">
    <source>
        <dbReference type="Proteomes" id="UP000265618"/>
    </source>
</evidence>
<comment type="caution">
    <text evidence="6">The sequence shown here is derived from an EMBL/GenBank/DDBJ whole genome shotgun (WGS) entry which is preliminary data.</text>
</comment>
<feature type="non-terminal residue" evidence="6">
    <location>
        <position position="1"/>
    </location>
</feature>
<keyword evidence="1" id="KW-0547">Nucleotide-binding</keyword>
<dbReference type="InterPro" id="IPR026082">
    <property type="entry name" value="ABCA"/>
</dbReference>
<feature type="transmembrane region" description="Helical" evidence="4">
    <location>
        <begin position="1576"/>
        <end position="1599"/>
    </location>
</feature>
<dbReference type="PROSITE" id="PS50893">
    <property type="entry name" value="ABC_TRANSPORTER_2"/>
    <property type="match status" value="2"/>
</dbReference>
<feature type="transmembrane region" description="Helical" evidence="4">
    <location>
        <begin position="244"/>
        <end position="264"/>
    </location>
</feature>
<feature type="transmembrane region" description="Helical" evidence="4">
    <location>
        <begin position="1605"/>
        <end position="1625"/>
    </location>
</feature>
<evidence type="ECO:0000256" key="3">
    <source>
        <dbReference type="SAM" id="MobiDB-lite"/>
    </source>
</evidence>
<evidence type="ECO:0000256" key="2">
    <source>
        <dbReference type="ARBA" id="ARBA00022840"/>
    </source>
</evidence>
<feature type="transmembrane region" description="Helical" evidence="4">
    <location>
        <begin position="1632"/>
        <end position="1657"/>
    </location>
</feature>
<proteinExistence type="predicted"/>
<accession>A0A9K3CPV3</accession>
<dbReference type="CDD" id="cd03263">
    <property type="entry name" value="ABC_subfamily_A"/>
    <property type="match status" value="1"/>
</dbReference>
<sequence length="2090" mass="224987">HACFVLSPVLAYVFCVAVFILVSYIGIGSRPEPIDIHSLAHCEGDPCLSIVYAPDTALTRAIMGSLLSDIGWIVEGETEWEGVRGFATEEELQHHVTLGLFHQTPSLPHTQEYYAQHGVTQEEVSTPFIPTDYGIVFDYTAGPASHKDQVVFPSSLDYTLYFNTTVAWEELPTDPLAARARDPLVAEVGYEGLFRGQGLQLQRLVDRALVSILDPSASLDFNVTPYPMVPAASLSARIQAPTNLAVASCTCALCIVALLATGIAQRLPGLRRLGLSFGAYTRNWAATVCICSVCGGVLLYYAGVAMDTQPLVGMSPSLGIALCSLCLASYASMGLLICVLWPSLMTAVSLTLSMALGGLMVDSVYWAALHEGLFYDPSILGRIPQIIGVVLCPPIALLCAVQTLFGMMPESVWDSAEMMTFKIPFSALWTDFNEYVSSDILCYKGQTIEDPCVFHYLSLSVPVCAMLGQCIVCTVLAGYLSQVISRTSLGHRGLPLLYPLSPSYHRERRRRRAGTTSLSDYEEPVSVHSLHKTYTASRLTLRGRVRTSVHAVRGVSLDVHKGETLGLCGENAAGKTTLIGVLSGQLAPDTQETTHSSTTVCGCDVRCPYQAETLRHRIGLCPQGDTDVWPKLSVYDNILLAFQMRGTRNVLDAPEDKNTLHDRVVSLVASLRLSDVMHRKAARLSGGMRRRLALGIASAGGPEVCFLDEPSTGLDVATRRGVWQYIESLSLSGTSVLLTSHDADEVERLSQRVVVLTQGVVRDKGTPVSLRRKHGQFIVTVWGPEPESYTETVASCCHPVPVRSVLSSPHVSKIAIGDTPSRTVDRLTSRSLTATTQMAGPYPQDIKGPEVVLAALSRVASTLEAKGLEFVIERSPLEDVLVTLLEDGEALEEGASSIKKSASIHSGRRDRASTPLMPDTSECGTGHGSVYTSKGSTSTLGSWEDGATGSEASPLPRPSVYVSMGSKGRALFQRCREVVGCSSGWVWCIGCLIASALMMDFVSPLLSGAASNVFELHREAVAQTCSLCCTSIYPTLSVEEALAKCDLETPDQCYGQDDWHIDFDLWSPCAADALYRGGAAIKIGEYQLNDPLAWNDEFGYSTKGKDAIGVIDSTDGTHALGEIAAGKYGNWYKSHSGSIPTDYEEENREAFYDRTGLPDPYSADEAGTLFPFFDRTYYSQLSIDCWQQIFPCWNEAYGVLNNVAKVTGEPFSSSEYFENCRKTQYPYNEECYGKPYEYVTNSTLFTKTYSDSFELFDSVIDFQRHHTFSLPGYTADAYGWQGTLDFCAQAMPGATFEIKDWVDPMYGVESGYLPALAALDRLDGYVSAADPVPTNAALNYTLHSFIPLLGNQRPLAYNTASCDAWVENVQNLDDWNESYEQVEKRPMLQVWRAMPVGHVEKSAMNGVTSDLPDYPKPVLAGIANDMVARMDTAYIRSILNANSPGHGMDYAMSVTVAGFPFVTQPAVAQSSDSAISSLLSSLSSLLVPLIPLSASIRLALSLAKERETGRMTLLSGHGVTGLQNALVYLVHTLYIYAIPVLLVPLLGVALDLPFCSSSVPPIYEGIGPWLAGVLSMWVRLVGVLYVCLVAGCVLGWAAGLTLGSSNSAVVFTSMLLVVSLTLTVVSTDTTAFLCVLAIPYGASKLFMATVSAAASGWDTHSMAQVWDMLYLVVVGTTLAFIVGCVGEGLVLRRLQAACRRLVSSLSVGKTSSYVPLSEKPLATVPSKPISPSTPYAVHAPVEEVVSPDGISLLDVSGMTYSYGGAGGVPAVCDMSLQIRQGEIVSLLGHNGAGKTTACLCIRGVLSPQSGTVHSHGLDISTHPDRVHERMCMVTQADVTWPSLSVRSHLHLICGLRGVGSSSSTYSTSGSTTVETGAEAAVRTVAAITNLTPHLDKPASALSGGTRRRLSLAMAVLGCPGLLICDECTTGLDPSTKRTVWQSILRVARGLAVLLTSHSMLEAEALSDRCVIMRQGRVVASGSVASLRRSIEAGPTVTFDIGDAATHTHTDVHESSMTEYATSLVSALSSSVCTPVSTAVRRGVLHCAMPHTVSLATLYTALGEDSVLSQAAWDLEWRRLEDLFIQIAEGH</sequence>
<dbReference type="InterPro" id="IPR003439">
    <property type="entry name" value="ABC_transporter-like_ATP-bd"/>
</dbReference>
<dbReference type="GO" id="GO:0140359">
    <property type="term" value="F:ABC-type transporter activity"/>
    <property type="evidence" value="ECO:0007669"/>
    <property type="project" value="InterPro"/>
</dbReference>
<dbReference type="InterPro" id="IPR027417">
    <property type="entry name" value="P-loop_NTPase"/>
</dbReference>
<dbReference type="PANTHER" id="PTHR19229:SF250">
    <property type="entry name" value="ABC TRANSPORTER DOMAIN-CONTAINING PROTEIN-RELATED"/>
    <property type="match status" value="1"/>
</dbReference>
<feature type="region of interest" description="Disordered" evidence="3">
    <location>
        <begin position="896"/>
        <end position="955"/>
    </location>
</feature>
<feature type="transmembrane region" description="Helical" evidence="4">
    <location>
        <begin position="459"/>
        <end position="480"/>
    </location>
</feature>
<feature type="compositionally biased region" description="Polar residues" evidence="3">
    <location>
        <begin position="930"/>
        <end position="941"/>
    </location>
</feature>
<dbReference type="GO" id="GO:0016020">
    <property type="term" value="C:membrane"/>
    <property type="evidence" value="ECO:0007669"/>
    <property type="project" value="InterPro"/>
</dbReference>
<dbReference type="PANTHER" id="PTHR19229">
    <property type="entry name" value="ATP-BINDING CASSETTE TRANSPORTER SUBFAMILY A ABCA"/>
    <property type="match status" value="1"/>
</dbReference>
<name>A0A9K3CPV3_9EUKA</name>
<dbReference type="SUPFAM" id="SSF52540">
    <property type="entry name" value="P-loop containing nucleoside triphosphate hydrolases"/>
    <property type="match status" value="2"/>
</dbReference>
<dbReference type="EMBL" id="BDIP01000150">
    <property type="protein sequence ID" value="GIQ80346.1"/>
    <property type="molecule type" value="Genomic_DNA"/>
</dbReference>
<feature type="domain" description="ABC transporter" evidence="5">
    <location>
        <begin position="525"/>
        <end position="783"/>
    </location>
</feature>
<keyword evidence="7" id="KW-1185">Reference proteome</keyword>
<keyword evidence="4" id="KW-0472">Membrane</keyword>
<keyword evidence="4" id="KW-1133">Transmembrane helix</keyword>
<gene>
    <name evidence="6" type="ORF">KIPB_001126</name>
</gene>
<dbReference type="SMART" id="SM00382">
    <property type="entry name" value="AAA"/>
    <property type="match status" value="2"/>
</dbReference>
<dbReference type="GO" id="GO:0016887">
    <property type="term" value="F:ATP hydrolysis activity"/>
    <property type="evidence" value="ECO:0007669"/>
    <property type="project" value="InterPro"/>
</dbReference>
<feature type="transmembrane region" description="Helical" evidence="4">
    <location>
        <begin position="386"/>
        <end position="405"/>
    </location>
</feature>
<evidence type="ECO:0000256" key="4">
    <source>
        <dbReference type="SAM" id="Phobius"/>
    </source>
</evidence>
<organism evidence="6 7">
    <name type="scientific">Kipferlia bialata</name>
    <dbReference type="NCBI Taxonomy" id="797122"/>
    <lineage>
        <taxon>Eukaryota</taxon>
        <taxon>Metamonada</taxon>
        <taxon>Carpediemonas-like organisms</taxon>
        <taxon>Kipferlia</taxon>
    </lineage>
</organism>
<feature type="transmembrane region" description="Helical" evidence="4">
    <location>
        <begin position="1669"/>
        <end position="1691"/>
    </location>
</feature>
<dbReference type="GO" id="GO:0005524">
    <property type="term" value="F:ATP binding"/>
    <property type="evidence" value="ECO:0007669"/>
    <property type="project" value="UniProtKB-KW"/>
</dbReference>
<feature type="transmembrane region" description="Helical" evidence="4">
    <location>
        <begin position="1536"/>
        <end position="1555"/>
    </location>
</feature>
<dbReference type="Gene3D" id="3.40.50.300">
    <property type="entry name" value="P-loop containing nucleotide triphosphate hydrolases"/>
    <property type="match status" value="2"/>
</dbReference>
<reference evidence="6 7" key="1">
    <citation type="journal article" date="2018" name="PLoS ONE">
        <title>The draft genome of Kipferlia bialata reveals reductive genome evolution in fornicate parasites.</title>
        <authorList>
            <person name="Tanifuji G."/>
            <person name="Takabayashi S."/>
            <person name="Kume K."/>
            <person name="Takagi M."/>
            <person name="Nakayama T."/>
            <person name="Kamikawa R."/>
            <person name="Inagaki Y."/>
            <person name="Hashimoto T."/>
        </authorList>
    </citation>
    <scope>NUCLEOTIDE SEQUENCE [LARGE SCALE GENOMIC DNA]</scope>
    <source>
        <strain evidence="6">NY0173</strain>
    </source>
</reference>
<dbReference type="GO" id="GO:0005319">
    <property type="term" value="F:lipid transporter activity"/>
    <property type="evidence" value="ECO:0007669"/>
    <property type="project" value="TreeGrafter"/>
</dbReference>
<evidence type="ECO:0000256" key="1">
    <source>
        <dbReference type="ARBA" id="ARBA00022741"/>
    </source>
</evidence>
<evidence type="ECO:0000313" key="6">
    <source>
        <dbReference type="EMBL" id="GIQ80346.1"/>
    </source>
</evidence>
<feature type="transmembrane region" description="Helical" evidence="4">
    <location>
        <begin position="350"/>
        <end position="374"/>
    </location>
</feature>
<dbReference type="PROSITE" id="PS00211">
    <property type="entry name" value="ABC_TRANSPORTER_1"/>
    <property type="match status" value="1"/>
</dbReference>
<feature type="transmembrane region" description="Helical" evidence="4">
    <location>
        <begin position="284"/>
        <end position="306"/>
    </location>
</feature>
<feature type="transmembrane region" description="Helical" evidence="4">
    <location>
        <begin position="6"/>
        <end position="27"/>
    </location>
</feature>
<feature type="domain" description="ABC transporter" evidence="5">
    <location>
        <begin position="1750"/>
        <end position="1999"/>
    </location>
</feature>
<dbReference type="InterPro" id="IPR003593">
    <property type="entry name" value="AAA+_ATPase"/>
</dbReference>
<keyword evidence="2" id="KW-0067">ATP-binding</keyword>
<dbReference type="InterPro" id="IPR017871">
    <property type="entry name" value="ABC_transporter-like_CS"/>
</dbReference>
<feature type="transmembrane region" description="Helical" evidence="4">
    <location>
        <begin position="318"/>
        <end position="344"/>
    </location>
</feature>
<keyword evidence="4" id="KW-0812">Transmembrane</keyword>